<protein>
    <recommendedName>
        <fullName evidence="1">QsdR TetR regulatory C-terminal domain-containing protein</fullName>
    </recommendedName>
</protein>
<name>A0A1I6DDB5_9PSEU</name>
<sequence length="191" mass="21028">MLSHAAANVNLTTEPEVDPVIAHALRQFLRESRIDMGELATEAGIGRATLYRRHGDRDRVLGEVLWAITQRAWARLWRASPERGMARVIAVLDQAMRDTVASPALRALLERDPETALRVLTSQQGVVQHRLVAGLADLIRAERGDDASEIPSTKLAYAVVRLAESFCYSDVITGAPPDIDTATEIIRKLLA</sequence>
<gene>
    <name evidence="2" type="ORF">SAMN04488564_102326</name>
</gene>
<keyword evidence="3" id="KW-1185">Reference proteome</keyword>
<dbReference type="OrthoDB" id="158903at2"/>
<dbReference type="STRING" id="84724.SAMN04488564_102326"/>
<organism evidence="2 3">
    <name type="scientific">Lentzea waywayandensis</name>
    <dbReference type="NCBI Taxonomy" id="84724"/>
    <lineage>
        <taxon>Bacteria</taxon>
        <taxon>Bacillati</taxon>
        <taxon>Actinomycetota</taxon>
        <taxon>Actinomycetes</taxon>
        <taxon>Pseudonocardiales</taxon>
        <taxon>Pseudonocardiaceae</taxon>
        <taxon>Lentzea</taxon>
    </lineage>
</organism>
<dbReference type="InterPro" id="IPR009057">
    <property type="entry name" value="Homeodomain-like_sf"/>
</dbReference>
<dbReference type="InterPro" id="IPR041485">
    <property type="entry name" value="TetR_C_36"/>
</dbReference>
<dbReference type="AlphaFoldDB" id="A0A1I6DDB5"/>
<dbReference type="Proteomes" id="UP000198583">
    <property type="component" value="Unassembled WGS sequence"/>
</dbReference>
<evidence type="ECO:0000313" key="3">
    <source>
        <dbReference type="Proteomes" id="UP000198583"/>
    </source>
</evidence>
<evidence type="ECO:0000259" key="1">
    <source>
        <dbReference type="Pfam" id="PF18598"/>
    </source>
</evidence>
<dbReference type="Pfam" id="PF18598">
    <property type="entry name" value="TetR_C_36"/>
    <property type="match status" value="1"/>
</dbReference>
<evidence type="ECO:0000313" key="2">
    <source>
        <dbReference type="EMBL" id="SFR03443.1"/>
    </source>
</evidence>
<dbReference type="EMBL" id="FOYL01000002">
    <property type="protein sequence ID" value="SFR03443.1"/>
    <property type="molecule type" value="Genomic_DNA"/>
</dbReference>
<proteinExistence type="predicted"/>
<reference evidence="3" key="1">
    <citation type="submission" date="2016-10" db="EMBL/GenBank/DDBJ databases">
        <authorList>
            <person name="Varghese N."/>
            <person name="Submissions S."/>
        </authorList>
    </citation>
    <scope>NUCLEOTIDE SEQUENCE [LARGE SCALE GENOMIC DNA]</scope>
    <source>
        <strain evidence="3">DSM 44232</strain>
    </source>
</reference>
<dbReference type="RefSeq" id="WP_093588883.1">
    <property type="nucleotide sequence ID" value="NZ_FOYL01000002.1"/>
</dbReference>
<feature type="domain" description="QsdR TetR regulatory C-terminal" evidence="1">
    <location>
        <begin position="83"/>
        <end position="190"/>
    </location>
</feature>
<accession>A0A1I6DDB5</accession>
<dbReference type="SUPFAM" id="SSF46689">
    <property type="entry name" value="Homeodomain-like"/>
    <property type="match status" value="1"/>
</dbReference>
<dbReference type="Gene3D" id="1.10.357.10">
    <property type="entry name" value="Tetracycline Repressor, domain 2"/>
    <property type="match status" value="1"/>
</dbReference>